<evidence type="ECO:0000259" key="1">
    <source>
        <dbReference type="Pfam" id="PF01381"/>
    </source>
</evidence>
<accession>D6TED5</accession>
<name>D6TED5_KTERA</name>
<dbReference type="SUPFAM" id="SSF47413">
    <property type="entry name" value="lambda repressor-like DNA-binding domains"/>
    <property type="match status" value="1"/>
</dbReference>
<dbReference type="OrthoDB" id="171275at2"/>
<dbReference type="EMBL" id="ADVG01000001">
    <property type="protein sequence ID" value="EFH90308.1"/>
    <property type="molecule type" value="Genomic_DNA"/>
</dbReference>
<dbReference type="RefSeq" id="WP_007907544.1">
    <property type="nucleotide sequence ID" value="NZ_ADVG01000001.1"/>
</dbReference>
<comment type="caution">
    <text evidence="2">The sequence shown here is derived from an EMBL/GenBank/DDBJ whole genome shotgun (WGS) entry which is preliminary data.</text>
</comment>
<feature type="domain" description="HTH cro/C1-type" evidence="1">
    <location>
        <begin position="3"/>
        <end position="57"/>
    </location>
</feature>
<dbReference type="GO" id="GO:0003677">
    <property type="term" value="F:DNA binding"/>
    <property type="evidence" value="ECO:0007669"/>
    <property type="project" value="InterPro"/>
</dbReference>
<gene>
    <name evidence="2" type="ORF">Krac_11925</name>
</gene>
<dbReference type="InterPro" id="IPR010982">
    <property type="entry name" value="Lambda_DNA-bd_dom_sf"/>
</dbReference>
<dbReference type="Proteomes" id="UP000004508">
    <property type="component" value="Unassembled WGS sequence"/>
</dbReference>
<dbReference type="InParanoid" id="D6TED5"/>
<dbReference type="Pfam" id="PF01381">
    <property type="entry name" value="HTH_3"/>
    <property type="match status" value="1"/>
</dbReference>
<dbReference type="InterPro" id="IPR001387">
    <property type="entry name" value="Cro/C1-type_HTH"/>
</dbReference>
<reference evidence="2 3" key="1">
    <citation type="journal article" date="2011" name="Stand. Genomic Sci.">
        <title>Non-contiguous finished genome sequence and contextual data of the filamentous soil bacterium Ktedonobacter racemifer type strain (SOSP1-21).</title>
        <authorList>
            <person name="Chang Y.J."/>
            <person name="Land M."/>
            <person name="Hauser L."/>
            <person name="Chertkov O."/>
            <person name="Del Rio T.G."/>
            <person name="Nolan M."/>
            <person name="Copeland A."/>
            <person name="Tice H."/>
            <person name="Cheng J.F."/>
            <person name="Lucas S."/>
            <person name="Han C."/>
            <person name="Goodwin L."/>
            <person name="Pitluck S."/>
            <person name="Ivanova N."/>
            <person name="Ovchinikova G."/>
            <person name="Pati A."/>
            <person name="Chen A."/>
            <person name="Palaniappan K."/>
            <person name="Mavromatis K."/>
            <person name="Liolios K."/>
            <person name="Brettin T."/>
            <person name="Fiebig A."/>
            <person name="Rohde M."/>
            <person name="Abt B."/>
            <person name="Goker M."/>
            <person name="Detter J.C."/>
            <person name="Woyke T."/>
            <person name="Bristow J."/>
            <person name="Eisen J.A."/>
            <person name="Markowitz V."/>
            <person name="Hugenholtz P."/>
            <person name="Kyrpides N.C."/>
            <person name="Klenk H.P."/>
            <person name="Lapidus A."/>
        </authorList>
    </citation>
    <scope>NUCLEOTIDE SEQUENCE [LARGE SCALE GENOMIC DNA]</scope>
    <source>
        <strain evidence="3">DSM 44963</strain>
    </source>
</reference>
<proteinExistence type="predicted"/>
<evidence type="ECO:0000313" key="3">
    <source>
        <dbReference type="Proteomes" id="UP000004508"/>
    </source>
</evidence>
<sequence>MTLEDYRVKLGWSKAKFAREADIDVRTLNDAIAGKRVYKAKAGQIANAISRGLGREITYKDIEGLNLAD</sequence>
<organism evidence="2 3">
    <name type="scientific">Ktedonobacter racemifer DSM 44963</name>
    <dbReference type="NCBI Taxonomy" id="485913"/>
    <lineage>
        <taxon>Bacteria</taxon>
        <taxon>Bacillati</taxon>
        <taxon>Chloroflexota</taxon>
        <taxon>Ktedonobacteria</taxon>
        <taxon>Ktedonobacterales</taxon>
        <taxon>Ktedonobacteraceae</taxon>
        <taxon>Ktedonobacter</taxon>
    </lineage>
</organism>
<evidence type="ECO:0000313" key="2">
    <source>
        <dbReference type="EMBL" id="EFH90308.1"/>
    </source>
</evidence>
<protein>
    <recommendedName>
        <fullName evidence="1">HTH cro/C1-type domain-containing protein</fullName>
    </recommendedName>
</protein>
<keyword evidence="3" id="KW-1185">Reference proteome</keyword>
<dbReference type="AlphaFoldDB" id="D6TED5"/>